<evidence type="ECO:0000256" key="2">
    <source>
        <dbReference type="ARBA" id="ARBA00022448"/>
    </source>
</evidence>
<dbReference type="RefSeq" id="WP_369341279.1">
    <property type="nucleotide sequence ID" value="NZ_CP129675.1"/>
</dbReference>
<evidence type="ECO:0000313" key="7">
    <source>
        <dbReference type="EMBL" id="XDS50307.1"/>
    </source>
</evidence>
<feature type="signal peptide" evidence="4">
    <location>
        <begin position="1"/>
        <end position="24"/>
    </location>
</feature>
<sequence length="451" mass="48480">MKKSRMRLMAIVSMASSLMLTIAACGPGASTASQTKLGDVSKDVASAGKVTLVVWDQNTDGGMPQAQKELNAEFQKKYPNVTIKRNSQSFSDLKTTLKLALSSNNPPDVVQANQGYPDMGAFIQAGMIRPVDDYAKLYDWSSYYPSKLLKLNSFSKDGKTWQGKSLYGISQTGELVGVYYNKTLMNQLGLKPPTTITELQSEMAVAKKAGIQPLSFGDLDKYPGIHLFGFVQSAMAGSTYVNDLVKGSSGSWTSSATVKAATTIQNWVEKGYITQDANGVSADSAASDFASGKALFNVNGTWQQQTYAAAMGNTNVGFVTMDTKDGKPSAMGGEGLAWAITSKSKHPDVAAAYIDFVNTSHAAQVLLKTGNLPSVLPSSYEPEKSTLAASIATQYRKVQKADGVVPYLDYTTSTFYDTLTAGMQNLIARQSTPTEFTGELQKDYASFLDKQ</sequence>
<comment type="similarity">
    <text evidence="1">Belongs to the bacterial solute-binding protein 1 family.</text>
</comment>
<evidence type="ECO:0000313" key="5">
    <source>
        <dbReference type="EMBL" id="XDS46137.1"/>
    </source>
</evidence>
<dbReference type="Gene3D" id="3.40.190.10">
    <property type="entry name" value="Periplasmic binding protein-like II"/>
    <property type="match status" value="2"/>
</dbReference>
<dbReference type="EMBL" id="CP129683">
    <property type="protein sequence ID" value="XDS50307.1"/>
    <property type="molecule type" value="Genomic_DNA"/>
</dbReference>
<dbReference type="InterPro" id="IPR006059">
    <property type="entry name" value="SBP"/>
</dbReference>
<dbReference type="PROSITE" id="PS51257">
    <property type="entry name" value="PROKAR_LIPOPROTEIN"/>
    <property type="match status" value="1"/>
</dbReference>
<evidence type="ECO:0000256" key="3">
    <source>
        <dbReference type="ARBA" id="ARBA00022729"/>
    </source>
</evidence>
<dbReference type="PANTHER" id="PTHR30061:SF50">
    <property type="entry name" value="MALTOSE_MALTODEXTRIN-BINDING PERIPLASMIC PROTEIN"/>
    <property type="match status" value="1"/>
</dbReference>
<evidence type="ECO:0000256" key="4">
    <source>
        <dbReference type="SAM" id="SignalP"/>
    </source>
</evidence>
<name>A0AB39UJF2_9BIFI</name>
<organism evidence="6">
    <name type="scientific">Bifidobacterium fermentum</name>
    <dbReference type="NCBI Taxonomy" id="3059035"/>
    <lineage>
        <taxon>Bacteria</taxon>
        <taxon>Bacillati</taxon>
        <taxon>Actinomycetota</taxon>
        <taxon>Actinomycetes</taxon>
        <taxon>Bifidobacteriales</taxon>
        <taxon>Bifidobacteriaceae</taxon>
        <taxon>Bifidobacterium</taxon>
    </lineage>
</organism>
<accession>A0AB39UJF2</accession>
<proteinExistence type="inferred from homology"/>
<dbReference type="GO" id="GO:0015768">
    <property type="term" value="P:maltose transport"/>
    <property type="evidence" value="ECO:0007669"/>
    <property type="project" value="TreeGrafter"/>
</dbReference>
<dbReference type="GO" id="GO:0055052">
    <property type="term" value="C:ATP-binding cassette (ABC) transporter complex, substrate-binding subunit-containing"/>
    <property type="evidence" value="ECO:0007669"/>
    <property type="project" value="TreeGrafter"/>
</dbReference>
<protein>
    <submittedName>
        <fullName evidence="6">Extracellular solute-binding protein</fullName>
    </submittedName>
</protein>
<keyword evidence="2" id="KW-0813">Transport</keyword>
<dbReference type="Pfam" id="PF01547">
    <property type="entry name" value="SBP_bac_1"/>
    <property type="match status" value="1"/>
</dbReference>
<keyword evidence="3 4" id="KW-0732">Signal</keyword>
<feature type="chain" id="PRO_5044175371" evidence="4">
    <location>
        <begin position="25"/>
        <end position="451"/>
    </location>
</feature>
<dbReference type="SUPFAM" id="SSF53850">
    <property type="entry name" value="Periplasmic binding protein-like II"/>
    <property type="match status" value="1"/>
</dbReference>
<gene>
    <name evidence="7" type="ORF">QN062_07895</name>
    <name evidence="6" type="ORF">QN216_02090</name>
    <name evidence="5" type="ORF">QN217_08360</name>
</gene>
<evidence type="ECO:0000256" key="1">
    <source>
        <dbReference type="ARBA" id="ARBA00008520"/>
    </source>
</evidence>
<dbReference type="PANTHER" id="PTHR30061">
    <property type="entry name" value="MALTOSE-BINDING PERIPLASMIC PROTEIN"/>
    <property type="match status" value="1"/>
</dbReference>
<dbReference type="EMBL" id="CP129675">
    <property type="protein sequence ID" value="XDS46137.1"/>
    <property type="molecule type" value="Genomic_DNA"/>
</dbReference>
<dbReference type="EMBL" id="CP129682">
    <property type="protein sequence ID" value="XDS49082.1"/>
    <property type="molecule type" value="Genomic_DNA"/>
</dbReference>
<dbReference type="KEGG" id="bfk:QN062_07895"/>
<reference evidence="6" key="1">
    <citation type="submission" date="2023-07" db="EMBL/GenBank/DDBJ databases">
        <title>Bifidobacterium aquikefiriaerophilum sp. nov. and Bifidobacterium eccum sp. nov., isolated from water kefir.</title>
        <authorList>
            <person name="Breselge S."/>
            <person name="Bellassi P."/>
            <person name="Barcenilla C."/>
            <person name="Alvarez-Ordonez A."/>
            <person name="Morelli L."/>
            <person name="Cotter P.D."/>
        </authorList>
    </citation>
    <scope>NUCLEOTIDE SEQUENCE</scope>
    <source>
        <strain evidence="7">WK012_4_13</strain>
        <strain evidence="6">WK013_4_14</strain>
        <strain evidence="5">WK048_4_13</strain>
    </source>
</reference>
<dbReference type="AlphaFoldDB" id="A0AB39UJF2"/>
<evidence type="ECO:0000313" key="6">
    <source>
        <dbReference type="EMBL" id="XDS49082.1"/>
    </source>
</evidence>
<dbReference type="GO" id="GO:1901982">
    <property type="term" value="F:maltose binding"/>
    <property type="evidence" value="ECO:0007669"/>
    <property type="project" value="TreeGrafter"/>
</dbReference>
<dbReference type="GO" id="GO:0042956">
    <property type="term" value="P:maltodextrin transmembrane transport"/>
    <property type="evidence" value="ECO:0007669"/>
    <property type="project" value="TreeGrafter"/>
</dbReference>